<name>A0A223V0U7_9FLAO</name>
<dbReference type="KEGG" id="marb:CJ263_01425"/>
<organism evidence="1 2">
    <name type="scientific">Maribacter cobaltidurans</name>
    <dbReference type="NCBI Taxonomy" id="1178778"/>
    <lineage>
        <taxon>Bacteria</taxon>
        <taxon>Pseudomonadati</taxon>
        <taxon>Bacteroidota</taxon>
        <taxon>Flavobacteriia</taxon>
        <taxon>Flavobacteriales</taxon>
        <taxon>Flavobacteriaceae</taxon>
        <taxon>Maribacter</taxon>
    </lineage>
</organism>
<dbReference type="Proteomes" id="UP000215244">
    <property type="component" value="Chromosome"/>
</dbReference>
<protein>
    <submittedName>
        <fullName evidence="1">Uncharacterized protein</fullName>
    </submittedName>
</protein>
<reference evidence="1 2" key="1">
    <citation type="submission" date="2017-08" db="EMBL/GenBank/DDBJ databases">
        <title>The complete genome sequence of Maribacter sp. B1, isolated from deep-sea sediment.</title>
        <authorList>
            <person name="Wu Y.-H."/>
            <person name="Cheng H."/>
            <person name="Xu X.-W."/>
        </authorList>
    </citation>
    <scope>NUCLEOTIDE SEQUENCE [LARGE SCALE GENOMIC DNA]</scope>
    <source>
        <strain evidence="1 2">B1</strain>
    </source>
</reference>
<dbReference type="EMBL" id="CP022957">
    <property type="protein sequence ID" value="ASV28995.1"/>
    <property type="molecule type" value="Genomic_DNA"/>
</dbReference>
<keyword evidence="2" id="KW-1185">Reference proteome</keyword>
<dbReference type="AlphaFoldDB" id="A0A223V0U7"/>
<sequence>MPNAFISRILNLIFFEIFQRASVDIEFSVAKLLGKMSRYIKNFEKLPNYQVVPNCNIYSPILQYAIYKID</sequence>
<proteinExistence type="predicted"/>
<evidence type="ECO:0000313" key="2">
    <source>
        <dbReference type="Proteomes" id="UP000215244"/>
    </source>
</evidence>
<accession>A0A223V0U7</accession>
<gene>
    <name evidence="1" type="ORF">CJ263_01425</name>
</gene>
<evidence type="ECO:0000313" key="1">
    <source>
        <dbReference type="EMBL" id="ASV28995.1"/>
    </source>
</evidence>